<reference evidence="1" key="2">
    <citation type="journal article" date="2021" name="Genome Biol. Evol.">
        <title>Developing a high-quality reference genome for a parasitic bivalve with doubly uniparental inheritance (Bivalvia: Unionida).</title>
        <authorList>
            <person name="Smith C.H."/>
        </authorList>
    </citation>
    <scope>NUCLEOTIDE SEQUENCE</scope>
    <source>
        <strain evidence="1">CHS0354</strain>
        <tissue evidence="1">Mantle</tissue>
    </source>
</reference>
<dbReference type="EMBL" id="JAEAOA010000201">
    <property type="protein sequence ID" value="KAK3595094.1"/>
    <property type="molecule type" value="Genomic_DNA"/>
</dbReference>
<name>A0AAE0VZ22_9BIVA</name>
<gene>
    <name evidence="1" type="ORF">CHS0354_002346</name>
</gene>
<accession>A0AAE0VZ22</accession>
<dbReference type="AlphaFoldDB" id="A0AAE0VZ22"/>
<dbReference type="Proteomes" id="UP001195483">
    <property type="component" value="Unassembled WGS sequence"/>
</dbReference>
<evidence type="ECO:0000313" key="2">
    <source>
        <dbReference type="Proteomes" id="UP001195483"/>
    </source>
</evidence>
<proteinExistence type="predicted"/>
<evidence type="ECO:0000313" key="1">
    <source>
        <dbReference type="EMBL" id="KAK3595094.1"/>
    </source>
</evidence>
<reference evidence="1" key="3">
    <citation type="submission" date="2023-05" db="EMBL/GenBank/DDBJ databases">
        <authorList>
            <person name="Smith C.H."/>
        </authorList>
    </citation>
    <scope>NUCLEOTIDE SEQUENCE</scope>
    <source>
        <strain evidence="1">CHS0354</strain>
        <tissue evidence="1">Mantle</tissue>
    </source>
</reference>
<keyword evidence="2" id="KW-1185">Reference proteome</keyword>
<sequence length="81" mass="9477">MARKDVQFLFLKSFSYKIHSIWCHLTRISSIVEVSWTLALRYYPEALATIISETYGPNSVMEMRDKYPTDDWNQVGNSGIR</sequence>
<comment type="caution">
    <text evidence="1">The sequence shown here is derived from an EMBL/GenBank/DDBJ whole genome shotgun (WGS) entry which is preliminary data.</text>
</comment>
<reference evidence="1" key="1">
    <citation type="journal article" date="2021" name="Genome Biol. Evol.">
        <title>A High-Quality Reference Genome for a Parasitic Bivalve with Doubly Uniparental Inheritance (Bivalvia: Unionida).</title>
        <authorList>
            <person name="Smith C.H."/>
        </authorList>
    </citation>
    <scope>NUCLEOTIDE SEQUENCE</scope>
    <source>
        <strain evidence="1">CHS0354</strain>
    </source>
</reference>
<organism evidence="1 2">
    <name type="scientific">Potamilus streckersoni</name>
    <dbReference type="NCBI Taxonomy" id="2493646"/>
    <lineage>
        <taxon>Eukaryota</taxon>
        <taxon>Metazoa</taxon>
        <taxon>Spiralia</taxon>
        <taxon>Lophotrochozoa</taxon>
        <taxon>Mollusca</taxon>
        <taxon>Bivalvia</taxon>
        <taxon>Autobranchia</taxon>
        <taxon>Heteroconchia</taxon>
        <taxon>Palaeoheterodonta</taxon>
        <taxon>Unionida</taxon>
        <taxon>Unionoidea</taxon>
        <taxon>Unionidae</taxon>
        <taxon>Ambleminae</taxon>
        <taxon>Lampsilini</taxon>
        <taxon>Potamilus</taxon>
    </lineage>
</organism>
<protein>
    <submittedName>
        <fullName evidence="1">Uncharacterized protein</fullName>
    </submittedName>
</protein>